<dbReference type="GO" id="GO:0051604">
    <property type="term" value="P:protein maturation"/>
    <property type="evidence" value="ECO:0007669"/>
    <property type="project" value="UniProtKB-UniRule"/>
</dbReference>
<proteinExistence type="inferred from homology"/>
<dbReference type="HAMAP" id="MF_01074">
    <property type="entry name" value="LarC"/>
    <property type="match status" value="1"/>
</dbReference>
<comment type="similarity">
    <text evidence="2">Belongs to the LarC family.</text>
</comment>
<accession>A0A1I4HAC8</accession>
<dbReference type="Proteomes" id="UP000199520">
    <property type="component" value="Unassembled WGS sequence"/>
</dbReference>
<dbReference type="Gene3D" id="3.10.20.300">
    <property type="entry name" value="mk0293 like domain"/>
    <property type="match status" value="1"/>
</dbReference>
<dbReference type="PANTHER" id="PTHR36566">
    <property type="entry name" value="NICKEL INSERTION PROTEIN-RELATED"/>
    <property type="match status" value="1"/>
</dbReference>
<evidence type="ECO:0000256" key="2">
    <source>
        <dbReference type="HAMAP-Rule" id="MF_01074"/>
    </source>
</evidence>
<keyword evidence="4" id="KW-1185">Reference proteome</keyword>
<dbReference type="AlphaFoldDB" id="A0A1I4HAC8"/>
<dbReference type="PANTHER" id="PTHR36566:SF1">
    <property type="entry name" value="PYRIDINIUM-3,5-BISTHIOCARBOXYLIC ACID MONONUCLEOTIDE NICKEL INSERTION PROTEIN"/>
    <property type="match status" value="1"/>
</dbReference>
<protein>
    <recommendedName>
        <fullName evidence="2">Pyridinium-3,5-bisthiocarboxylic acid mononucleotide nickel insertion protein</fullName>
        <shortName evidence="2">P2TMN nickel insertion protein</shortName>
        <ecNumber evidence="2">4.99.1.12</ecNumber>
    </recommendedName>
    <alternativeName>
        <fullName evidence="2">Nickel-pincer cofactor biosynthesis protein LarC</fullName>
    </alternativeName>
</protein>
<dbReference type="STRING" id="1123291.SAMN04490355_100327"/>
<dbReference type="Gene3D" id="3.30.70.1380">
    <property type="entry name" value="Transcriptional regulatory protein pf0864 domain like"/>
    <property type="match status" value="1"/>
</dbReference>
<reference evidence="4" key="1">
    <citation type="submission" date="2016-10" db="EMBL/GenBank/DDBJ databases">
        <authorList>
            <person name="Varghese N."/>
            <person name="Submissions S."/>
        </authorList>
    </citation>
    <scope>NUCLEOTIDE SEQUENCE [LARGE SCALE GENOMIC DNA]</scope>
    <source>
        <strain evidence="4">DSM 13327</strain>
    </source>
</reference>
<evidence type="ECO:0000313" key="3">
    <source>
        <dbReference type="EMBL" id="SFL38381.1"/>
    </source>
</evidence>
<dbReference type="OrthoDB" id="9765625at2"/>
<organism evidence="3 4">
    <name type="scientific">Pelosinus propionicus DSM 13327</name>
    <dbReference type="NCBI Taxonomy" id="1123291"/>
    <lineage>
        <taxon>Bacteria</taxon>
        <taxon>Bacillati</taxon>
        <taxon>Bacillota</taxon>
        <taxon>Negativicutes</taxon>
        <taxon>Selenomonadales</taxon>
        <taxon>Sporomusaceae</taxon>
        <taxon>Pelosinus</taxon>
    </lineage>
</organism>
<dbReference type="GO" id="GO:0016829">
    <property type="term" value="F:lyase activity"/>
    <property type="evidence" value="ECO:0007669"/>
    <property type="project" value="UniProtKB-UniRule"/>
</dbReference>
<dbReference type="InterPro" id="IPR002822">
    <property type="entry name" value="Ni_insertion"/>
</dbReference>
<dbReference type="RefSeq" id="WP_090932428.1">
    <property type="nucleotide sequence ID" value="NZ_FOTS01000003.1"/>
</dbReference>
<evidence type="ECO:0000256" key="1">
    <source>
        <dbReference type="ARBA" id="ARBA00022596"/>
    </source>
</evidence>
<dbReference type="NCBIfam" id="TIGR00299">
    <property type="entry name" value="nickel pincer cofactor biosynthesis protein LarC"/>
    <property type="match status" value="1"/>
</dbReference>
<keyword evidence="2" id="KW-0456">Lyase</keyword>
<evidence type="ECO:0000313" key="4">
    <source>
        <dbReference type="Proteomes" id="UP000199520"/>
    </source>
</evidence>
<dbReference type="EC" id="4.99.1.12" evidence="2"/>
<comment type="catalytic activity">
    <reaction evidence="2">
        <text>Ni(II)-pyridinium-3,5-bisthiocarboxylate mononucleotide = pyridinium-3,5-bisthiocarboxylate mononucleotide + Ni(2+)</text>
        <dbReference type="Rhea" id="RHEA:54784"/>
        <dbReference type="ChEBI" id="CHEBI:49786"/>
        <dbReference type="ChEBI" id="CHEBI:137372"/>
        <dbReference type="ChEBI" id="CHEBI:137373"/>
        <dbReference type="EC" id="4.99.1.12"/>
    </reaction>
</comment>
<dbReference type="EMBL" id="FOTS01000003">
    <property type="protein sequence ID" value="SFL38381.1"/>
    <property type="molecule type" value="Genomic_DNA"/>
</dbReference>
<gene>
    <name evidence="2" type="primary">larC</name>
    <name evidence="3" type="ORF">SAMN04490355_100327</name>
</gene>
<dbReference type="Pfam" id="PF01969">
    <property type="entry name" value="Ni_insertion"/>
    <property type="match status" value="1"/>
</dbReference>
<keyword evidence="1 2" id="KW-0533">Nickel</keyword>
<name>A0A1I4HAC8_9FIRM</name>
<comment type="function">
    <text evidence="2">Involved in the biosynthesis of a nickel-pincer cofactor ((SCS)Ni(II) pincer complex). Binds Ni(2+), and functions in nickel delivery to pyridinium-3,5-bisthiocarboxylic acid mononucleotide (P2TMN), to form the mature cofactor. Is thus probably required for the activation of nickel-pincer cofactor-dependent enzymes.</text>
</comment>
<dbReference type="GO" id="GO:0016151">
    <property type="term" value="F:nickel cation binding"/>
    <property type="evidence" value="ECO:0007669"/>
    <property type="project" value="UniProtKB-UniRule"/>
</dbReference>
<sequence>MKALYLDCFSGISGNMLLGALLHVGLPEDVLRQNLSLLPVHGYDLIITEVNKCGISAIYVDVKLHDDDGDHHHDHHHHHRHHHRHLSDIFQIIDESQLSPKIKADSKRIFLFLAQAEAKVHGVEVEEIHFHEVGAVDAIVDIVGTAIGLDYLGIQAIYTSALQVGKGFVKCAHGLMPVPAPATAELLRNIPYSNGEISKELVTPTGAAVIAALSINHGNMPANFLSKAIGYGAGTWDLEIPNVLRMHVGEIKDESLMTKTFVVEANIDDLNPQIYPYVMDKLLKMGVFDVWLTPIIMKKNRSATMLSVLVNDLILNQVLALIFQQTSTIGLRYYATERKIATRKIIEVNVPWGKVKVKVSAYEGKICSITPEYEDCKIIANEHNIPLKKVQQTALEIASAVIKEDVISFES</sequence>